<proteinExistence type="predicted"/>
<accession>A0A4R8IDJ0</accession>
<organism evidence="1 2">
    <name type="scientific">Epilithonimonas xixisoli</name>
    <dbReference type="NCBI Taxonomy" id="1476462"/>
    <lineage>
        <taxon>Bacteria</taxon>
        <taxon>Pseudomonadati</taxon>
        <taxon>Bacteroidota</taxon>
        <taxon>Flavobacteriia</taxon>
        <taxon>Flavobacteriales</taxon>
        <taxon>Weeksellaceae</taxon>
        <taxon>Chryseobacterium group</taxon>
        <taxon>Epilithonimonas</taxon>
    </lineage>
</organism>
<sequence>MIDLGKLYIPTLLDYNPETQIICFAKPEFGSDDYIYNLECSLTFSFSGTDVFIDYYCDNDTYLSENLGCHNGCIIVGDLEIENFESIQRKALVFLSKFMNSPDSEILNDYI</sequence>
<dbReference type="AlphaFoldDB" id="A0A4R8IDJ0"/>
<gene>
    <name evidence="1" type="ORF">B0I22_2869</name>
</gene>
<evidence type="ECO:0000313" key="2">
    <source>
        <dbReference type="Proteomes" id="UP000295313"/>
    </source>
</evidence>
<dbReference type="EMBL" id="SOEO01000003">
    <property type="protein sequence ID" value="TDX82835.1"/>
    <property type="molecule type" value="Genomic_DNA"/>
</dbReference>
<evidence type="ECO:0000313" key="1">
    <source>
        <dbReference type="EMBL" id="TDX82835.1"/>
    </source>
</evidence>
<protein>
    <submittedName>
        <fullName evidence="1">Uncharacterized protein</fullName>
    </submittedName>
</protein>
<reference evidence="1 2" key="1">
    <citation type="submission" date="2019-03" db="EMBL/GenBank/DDBJ databases">
        <title>Genomic Encyclopedia of Type Strains, Phase III (KMG-III): the genomes of soil and plant-associated and newly described type strains.</title>
        <authorList>
            <person name="Whitman W."/>
        </authorList>
    </citation>
    <scope>NUCLEOTIDE SEQUENCE [LARGE SCALE GENOMIC DNA]</scope>
    <source>
        <strain evidence="1 2">CGMCC 1.12802</strain>
    </source>
</reference>
<comment type="caution">
    <text evidence="1">The sequence shown here is derived from an EMBL/GenBank/DDBJ whole genome shotgun (WGS) entry which is preliminary data.</text>
</comment>
<keyword evidence="2" id="KW-1185">Reference proteome</keyword>
<name>A0A4R8IDJ0_9FLAO</name>
<dbReference type="RefSeq" id="WP_133945704.1">
    <property type="nucleotide sequence ID" value="NZ_SOEO01000003.1"/>
</dbReference>
<dbReference type="Proteomes" id="UP000295313">
    <property type="component" value="Unassembled WGS sequence"/>
</dbReference>
<dbReference type="OrthoDB" id="1450606at2"/>